<evidence type="ECO:0000313" key="4">
    <source>
        <dbReference type="Proteomes" id="UP001300692"/>
    </source>
</evidence>
<reference evidence="3 4" key="1">
    <citation type="submission" date="2022-10" db="EMBL/GenBank/DDBJ databases">
        <title>Comparative genomics and taxonomic characterization of three novel marine species of genus Reichenbachiella exhibiting antioxidant and polysaccharide degradation activities.</title>
        <authorList>
            <person name="Muhammad N."/>
            <person name="Lee Y.-J."/>
            <person name="Ko J."/>
            <person name="Kim S.-G."/>
        </authorList>
    </citation>
    <scope>NUCLEOTIDE SEQUENCE [LARGE SCALE GENOMIC DNA]</scope>
    <source>
        <strain evidence="3 4">ABR2-5</strain>
    </source>
</reference>
<keyword evidence="1" id="KW-1133">Transmembrane helix</keyword>
<keyword evidence="1" id="KW-0812">Transmembrane</keyword>
<feature type="signal peptide" evidence="2">
    <location>
        <begin position="1"/>
        <end position="21"/>
    </location>
</feature>
<gene>
    <name evidence="3" type="ORF">N7U62_00065</name>
</gene>
<evidence type="ECO:0000256" key="2">
    <source>
        <dbReference type="SAM" id="SignalP"/>
    </source>
</evidence>
<dbReference type="EMBL" id="JAOYOD010000001">
    <property type="protein sequence ID" value="MCV9385030.1"/>
    <property type="molecule type" value="Genomic_DNA"/>
</dbReference>
<name>A0ABT3CMX7_9BACT</name>
<dbReference type="Proteomes" id="UP001300692">
    <property type="component" value="Unassembled WGS sequence"/>
</dbReference>
<comment type="caution">
    <text evidence="3">The sequence shown here is derived from an EMBL/GenBank/DDBJ whole genome shotgun (WGS) entry which is preliminary data.</text>
</comment>
<keyword evidence="1" id="KW-0472">Membrane</keyword>
<evidence type="ECO:0000313" key="3">
    <source>
        <dbReference type="EMBL" id="MCV9385030.1"/>
    </source>
</evidence>
<dbReference type="RefSeq" id="WP_264135826.1">
    <property type="nucleotide sequence ID" value="NZ_JAOYOD010000001.1"/>
</dbReference>
<protein>
    <submittedName>
        <fullName evidence="3">Uncharacterized protein</fullName>
    </submittedName>
</protein>
<organism evidence="3 4">
    <name type="scientific">Reichenbachiella ulvae</name>
    <dbReference type="NCBI Taxonomy" id="2980104"/>
    <lineage>
        <taxon>Bacteria</taxon>
        <taxon>Pseudomonadati</taxon>
        <taxon>Bacteroidota</taxon>
        <taxon>Cytophagia</taxon>
        <taxon>Cytophagales</taxon>
        <taxon>Reichenbachiellaceae</taxon>
        <taxon>Reichenbachiella</taxon>
    </lineage>
</organism>
<keyword evidence="2" id="KW-0732">Signal</keyword>
<sequence>MNFLRLGFTIVSLLLSLSLSAQVFDVNDPIVDYDEANPPSNPSTGQIAKWVRTPGVSWNTNQWKCYVLNGMAFRLRFPNNYDPNRAEEYPIILILHGLGFSNGDKYMNERHLNNSGARPMKMRLIKENMMVLYCLLSLTMVGLVSLI</sequence>
<evidence type="ECO:0000256" key="1">
    <source>
        <dbReference type="SAM" id="Phobius"/>
    </source>
</evidence>
<feature type="transmembrane region" description="Helical" evidence="1">
    <location>
        <begin position="128"/>
        <end position="146"/>
    </location>
</feature>
<keyword evidence="4" id="KW-1185">Reference proteome</keyword>
<accession>A0ABT3CMX7</accession>
<feature type="chain" id="PRO_5045170664" evidence="2">
    <location>
        <begin position="22"/>
        <end position="147"/>
    </location>
</feature>
<proteinExistence type="predicted"/>